<accession>A0AAV4TA09</accession>
<sequence length="126" mass="14326">MIFNLLSIQKPSASASSHLDAPVSPLTPHGERARKKFLLSTCLDYRESASEGKSFISRRSLITGWTDGRNLQRLVFEICAELRQAPRRLEGWPGVGVEVSFFVHLMKVKWKDIFWMGFCYFSGGEN</sequence>
<evidence type="ECO:0000313" key="1">
    <source>
        <dbReference type="EMBL" id="GIY42262.1"/>
    </source>
</evidence>
<dbReference type="EMBL" id="BPLQ01009171">
    <property type="protein sequence ID" value="GIY42262.1"/>
    <property type="molecule type" value="Genomic_DNA"/>
</dbReference>
<proteinExistence type="predicted"/>
<reference evidence="1 2" key="1">
    <citation type="submission" date="2021-06" db="EMBL/GenBank/DDBJ databases">
        <title>Caerostris darwini draft genome.</title>
        <authorList>
            <person name="Kono N."/>
            <person name="Arakawa K."/>
        </authorList>
    </citation>
    <scope>NUCLEOTIDE SEQUENCE [LARGE SCALE GENOMIC DNA]</scope>
</reference>
<comment type="caution">
    <text evidence="1">The sequence shown here is derived from an EMBL/GenBank/DDBJ whole genome shotgun (WGS) entry which is preliminary data.</text>
</comment>
<dbReference type="Proteomes" id="UP001054837">
    <property type="component" value="Unassembled WGS sequence"/>
</dbReference>
<evidence type="ECO:0000313" key="2">
    <source>
        <dbReference type="Proteomes" id="UP001054837"/>
    </source>
</evidence>
<organism evidence="1 2">
    <name type="scientific">Caerostris darwini</name>
    <dbReference type="NCBI Taxonomy" id="1538125"/>
    <lineage>
        <taxon>Eukaryota</taxon>
        <taxon>Metazoa</taxon>
        <taxon>Ecdysozoa</taxon>
        <taxon>Arthropoda</taxon>
        <taxon>Chelicerata</taxon>
        <taxon>Arachnida</taxon>
        <taxon>Araneae</taxon>
        <taxon>Araneomorphae</taxon>
        <taxon>Entelegynae</taxon>
        <taxon>Araneoidea</taxon>
        <taxon>Araneidae</taxon>
        <taxon>Caerostris</taxon>
    </lineage>
</organism>
<keyword evidence="2" id="KW-1185">Reference proteome</keyword>
<dbReference type="AlphaFoldDB" id="A0AAV4TA09"/>
<name>A0AAV4TA09_9ARAC</name>
<protein>
    <submittedName>
        <fullName evidence="1">Uncharacterized protein</fullName>
    </submittedName>
</protein>
<gene>
    <name evidence="1" type="ORF">CDAR_236311</name>
</gene>